<proteinExistence type="predicted"/>
<organism evidence="2 3">
    <name type="scientific">Dyella tabacisoli</name>
    <dbReference type="NCBI Taxonomy" id="2282381"/>
    <lineage>
        <taxon>Bacteria</taxon>
        <taxon>Pseudomonadati</taxon>
        <taxon>Pseudomonadota</taxon>
        <taxon>Gammaproteobacteria</taxon>
        <taxon>Lysobacterales</taxon>
        <taxon>Rhodanobacteraceae</taxon>
        <taxon>Dyella</taxon>
    </lineage>
</organism>
<dbReference type="EMBL" id="QQAH01000011">
    <property type="protein sequence ID" value="RDD81344.1"/>
    <property type="molecule type" value="Genomic_DNA"/>
</dbReference>
<dbReference type="Pfam" id="PF20546">
    <property type="entry name" value="DUF6760"/>
    <property type="match status" value="1"/>
</dbReference>
<feature type="domain" description="DUF6760" evidence="1">
    <location>
        <begin position="4"/>
        <end position="50"/>
    </location>
</feature>
<evidence type="ECO:0000313" key="3">
    <source>
        <dbReference type="Proteomes" id="UP000253782"/>
    </source>
</evidence>
<evidence type="ECO:0000313" key="2">
    <source>
        <dbReference type="EMBL" id="RDD81344.1"/>
    </source>
</evidence>
<keyword evidence="3" id="KW-1185">Reference proteome</keyword>
<dbReference type="RefSeq" id="WP_114846057.1">
    <property type="nucleotide sequence ID" value="NZ_JBHSPE010000020.1"/>
</dbReference>
<protein>
    <recommendedName>
        <fullName evidence="1">DUF6760 domain-containing protein</fullName>
    </recommendedName>
</protein>
<dbReference type="Proteomes" id="UP000253782">
    <property type="component" value="Unassembled WGS sequence"/>
</dbReference>
<reference evidence="2 3" key="1">
    <citation type="submission" date="2018-07" db="EMBL/GenBank/DDBJ databases">
        <title>Dyella tabacisoli L4-6T, whole genome shotgun sequence.</title>
        <authorList>
            <person name="Zhou X.-K."/>
            <person name="Li W.-J."/>
            <person name="Duan Y.-Q."/>
        </authorList>
    </citation>
    <scope>NUCLEOTIDE SEQUENCE [LARGE SCALE GENOMIC DNA]</scope>
    <source>
        <strain evidence="2 3">L4-6</strain>
    </source>
</reference>
<name>A0A369UKQ7_9GAMM</name>
<gene>
    <name evidence="2" type="ORF">DVJ77_13740</name>
</gene>
<dbReference type="AlphaFoldDB" id="A0A369UKQ7"/>
<sequence length="60" mass="7093">MAASDQLYAEIAFVAYHFHWSLDEVLALEHRERRRFCEHISRINKTMSADEARRSLDLEG</sequence>
<accession>A0A369UKQ7</accession>
<dbReference type="InterPro" id="IPR046648">
    <property type="entry name" value="DUF6760"/>
</dbReference>
<evidence type="ECO:0000259" key="1">
    <source>
        <dbReference type="Pfam" id="PF20546"/>
    </source>
</evidence>
<dbReference type="OrthoDB" id="8481518at2"/>
<comment type="caution">
    <text evidence="2">The sequence shown here is derived from an EMBL/GenBank/DDBJ whole genome shotgun (WGS) entry which is preliminary data.</text>
</comment>